<dbReference type="GO" id="GO:0006310">
    <property type="term" value="P:DNA recombination"/>
    <property type="evidence" value="ECO:0007669"/>
    <property type="project" value="UniProtKB-KW"/>
</dbReference>
<proteinExistence type="inferred from homology"/>
<dbReference type="EMBL" id="WNAL01000006">
    <property type="protein sequence ID" value="MTR80937.1"/>
    <property type="molecule type" value="Genomic_DNA"/>
</dbReference>
<evidence type="ECO:0000256" key="3">
    <source>
        <dbReference type="ARBA" id="ARBA00022908"/>
    </source>
</evidence>
<reference evidence="7" key="1">
    <citation type="submission" date="2015-05" db="EMBL/GenBank/DDBJ databases">
        <authorList>
            <person name="Wang D.B."/>
            <person name="Wang M."/>
        </authorList>
    </citation>
    <scope>NUCLEOTIDE SEQUENCE [LARGE SCALE GENOMIC DNA]</scope>
    <source>
        <strain evidence="7">M72</strain>
    </source>
</reference>
<comment type="similarity">
    <text evidence="2">Belongs to the 'phage' integrase family.</text>
</comment>
<dbReference type="AlphaFoldDB" id="A0A0M6WDJ4"/>
<reference evidence="9" key="2">
    <citation type="submission" date="2015-05" db="EMBL/GenBank/DDBJ databases">
        <authorList>
            <consortium name="Pathogen Informatics"/>
        </authorList>
    </citation>
    <scope>NUCLEOTIDE SEQUENCE [LARGE SCALE GENOMIC DNA]</scope>
    <source>
        <strain evidence="9">M72</strain>
    </source>
</reference>
<dbReference type="STRING" id="301302.ERS852420_00058"/>
<evidence type="ECO:0000256" key="2">
    <source>
        <dbReference type="ARBA" id="ARBA00008857"/>
    </source>
</evidence>
<name>A0A0M6WDJ4_9FIRM</name>
<evidence type="ECO:0000313" key="10">
    <source>
        <dbReference type="Proteomes" id="UP000446657"/>
    </source>
</evidence>
<dbReference type="SUPFAM" id="SSF56349">
    <property type="entry name" value="DNA breaking-rejoining enzymes"/>
    <property type="match status" value="1"/>
</dbReference>
<dbReference type="OrthoDB" id="198772at2"/>
<dbReference type="GeneID" id="99748662"/>
<evidence type="ECO:0000256" key="1">
    <source>
        <dbReference type="ARBA" id="ARBA00003283"/>
    </source>
</evidence>
<dbReference type="Proteomes" id="UP000049979">
    <property type="component" value="Unassembled WGS sequence"/>
</dbReference>
<dbReference type="CDD" id="cd01189">
    <property type="entry name" value="INT_ICEBs1_C_like"/>
    <property type="match status" value="1"/>
</dbReference>
<comment type="function">
    <text evidence="1">Site-specific tyrosine recombinase, which acts by catalyzing the cutting and rejoining of the recombining DNA molecules.</text>
</comment>
<evidence type="ECO:0000256" key="5">
    <source>
        <dbReference type="ARBA" id="ARBA00023172"/>
    </source>
</evidence>
<dbReference type="InterPro" id="IPR004107">
    <property type="entry name" value="Integrase_SAM-like_N"/>
</dbReference>
<evidence type="ECO:0000313" key="7">
    <source>
        <dbReference type="EMBL" id="CRL34082.1"/>
    </source>
</evidence>
<dbReference type="Gene3D" id="1.10.443.10">
    <property type="entry name" value="Intergrase catalytic core"/>
    <property type="match status" value="1"/>
</dbReference>
<reference evidence="8 10" key="3">
    <citation type="journal article" date="2019" name="Nat. Med.">
        <title>A library of human gut bacterial isolates paired with longitudinal multiomics data enables mechanistic microbiome research.</title>
        <authorList>
            <person name="Poyet M."/>
            <person name="Groussin M."/>
            <person name="Gibbons S.M."/>
            <person name="Avila-Pacheco J."/>
            <person name="Jiang X."/>
            <person name="Kearney S.M."/>
            <person name="Perrotta A.R."/>
            <person name="Berdy B."/>
            <person name="Zhao S."/>
            <person name="Lieberman T.D."/>
            <person name="Swanson P.K."/>
            <person name="Smith M."/>
            <person name="Roesemann S."/>
            <person name="Alexander J.E."/>
            <person name="Rich S.A."/>
            <person name="Livny J."/>
            <person name="Vlamakis H."/>
            <person name="Clish C."/>
            <person name="Bullock K."/>
            <person name="Deik A."/>
            <person name="Scott J."/>
            <person name="Pierce K.A."/>
            <person name="Xavier R.J."/>
            <person name="Alm E.J."/>
        </authorList>
    </citation>
    <scope>NUCLEOTIDE SEQUENCE [LARGE SCALE GENOMIC DNA]</scope>
    <source>
        <strain evidence="8 10">BIOML-A1</strain>
    </source>
</reference>
<dbReference type="Proteomes" id="UP000446657">
    <property type="component" value="Unassembled WGS sequence"/>
</dbReference>
<accession>A0A0M6WDJ4</accession>
<feature type="domain" description="Tyr recombinase" evidence="6">
    <location>
        <begin position="167"/>
        <end position="394"/>
    </location>
</feature>
<evidence type="ECO:0000259" key="6">
    <source>
        <dbReference type="PROSITE" id="PS51898"/>
    </source>
</evidence>
<dbReference type="Pfam" id="PF00589">
    <property type="entry name" value="Phage_integrase"/>
    <property type="match status" value="2"/>
</dbReference>
<dbReference type="InterPro" id="IPR050090">
    <property type="entry name" value="Tyrosine_recombinase_XerCD"/>
</dbReference>
<dbReference type="InterPro" id="IPR002104">
    <property type="entry name" value="Integrase_catalytic"/>
</dbReference>
<keyword evidence="5" id="KW-0233">DNA recombination</keyword>
<sequence>MAKKKQSVPEYGTVTRKGTLYYRTRITDADGKQVSLYATTCEELYEKQLEGRRQVEEIIFRRKHPTVAEYCEKWLLMQSAKVSTATIKGYRQNMKNYVINSLGDMYMEEVTADDIRLALVPLSQKSKGLYDTVNMLIKCVFYSAERSQLITDNPCVGISAKGGKASKKKDALTDQQVAVLLDTVKELPPYLFIMIGLYSGLRREEILALQWDCVFLDESTPYISVRRAWRAEHNRPVISTVLKTKAAKRDIPIPKCLVDCLREAKANSISEYVIADSEGQPLSYSQFTRVWQYVVVRSAKERTYYKYVNGQSIKYTVKPTLGTTQRNNPKIRYTLNFDVTPHLLRHTYITNLLYAGVDPKTVQYLAGHENSKTTMDIYARVKYNKPEELFEVVNDALNQENFDEKSLISMVKE</sequence>
<dbReference type="Pfam" id="PF14659">
    <property type="entry name" value="Phage_int_SAM_3"/>
    <property type="match status" value="1"/>
</dbReference>
<keyword evidence="9" id="KW-1185">Reference proteome</keyword>
<evidence type="ECO:0000313" key="8">
    <source>
        <dbReference type="EMBL" id="MTR80937.1"/>
    </source>
</evidence>
<dbReference type="PANTHER" id="PTHR30349:SF41">
    <property type="entry name" value="INTEGRASE_RECOMBINASE PROTEIN MJ0367-RELATED"/>
    <property type="match status" value="1"/>
</dbReference>
<dbReference type="GO" id="GO:0003677">
    <property type="term" value="F:DNA binding"/>
    <property type="evidence" value="ECO:0007669"/>
    <property type="project" value="UniProtKB-KW"/>
</dbReference>
<dbReference type="EMBL" id="CVRR01000005">
    <property type="protein sequence ID" value="CRL34082.1"/>
    <property type="molecule type" value="Genomic_DNA"/>
</dbReference>
<organism evidence="7 9">
    <name type="scientific">Roseburia faecis</name>
    <dbReference type="NCBI Taxonomy" id="301302"/>
    <lineage>
        <taxon>Bacteria</taxon>
        <taxon>Bacillati</taxon>
        <taxon>Bacillota</taxon>
        <taxon>Clostridia</taxon>
        <taxon>Lachnospirales</taxon>
        <taxon>Lachnospiraceae</taxon>
        <taxon>Roseburia</taxon>
    </lineage>
</organism>
<keyword evidence="3" id="KW-0229">DNA integration</keyword>
<dbReference type="GO" id="GO:0015074">
    <property type="term" value="P:DNA integration"/>
    <property type="evidence" value="ECO:0007669"/>
    <property type="project" value="UniProtKB-KW"/>
</dbReference>
<protein>
    <submittedName>
        <fullName evidence="7">Integrase family protein</fullName>
    </submittedName>
    <submittedName>
        <fullName evidence="8">Tyrosine-type recombinase/integrase</fullName>
    </submittedName>
</protein>
<evidence type="ECO:0000313" key="9">
    <source>
        <dbReference type="Proteomes" id="UP000049979"/>
    </source>
</evidence>
<dbReference type="RefSeq" id="WP_055067137.1">
    <property type="nucleotide sequence ID" value="NZ_CP173697.1"/>
</dbReference>
<dbReference type="PROSITE" id="PS51898">
    <property type="entry name" value="TYR_RECOMBINASE"/>
    <property type="match status" value="1"/>
</dbReference>
<dbReference type="Gene3D" id="1.10.150.130">
    <property type="match status" value="1"/>
</dbReference>
<dbReference type="PANTHER" id="PTHR30349">
    <property type="entry name" value="PHAGE INTEGRASE-RELATED"/>
    <property type="match status" value="1"/>
</dbReference>
<evidence type="ECO:0000256" key="4">
    <source>
        <dbReference type="ARBA" id="ARBA00023125"/>
    </source>
</evidence>
<dbReference type="InterPro" id="IPR010998">
    <property type="entry name" value="Integrase_recombinase_N"/>
</dbReference>
<gene>
    <name evidence="8" type="ORF">GMD30_04255</name>
    <name evidence="7" type="ORF">M72_03891</name>
</gene>
<keyword evidence="4" id="KW-0238">DNA-binding</keyword>
<dbReference type="InterPro" id="IPR013762">
    <property type="entry name" value="Integrase-like_cat_sf"/>
</dbReference>
<dbReference type="InterPro" id="IPR011010">
    <property type="entry name" value="DNA_brk_join_enz"/>
</dbReference>